<dbReference type="InterPro" id="IPR029044">
    <property type="entry name" value="Nucleotide-diphossugar_trans"/>
</dbReference>
<protein>
    <recommendedName>
        <fullName evidence="2">Glycosyltransferase 2-like domain-containing protein</fullName>
    </recommendedName>
</protein>
<evidence type="ECO:0000313" key="3">
    <source>
        <dbReference type="EMBL" id="KAL1515795.1"/>
    </source>
</evidence>
<dbReference type="Proteomes" id="UP001515480">
    <property type="component" value="Unassembled WGS sequence"/>
</dbReference>
<evidence type="ECO:0000256" key="1">
    <source>
        <dbReference type="SAM" id="Phobius"/>
    </source>
</evidence>
<dbReference type="Pfam" id="PF13632">
    <property type="entry name" value="Glyco_trans_2_3"/>
    <property type="match status" value="1"/>
</dbReference>
<dbReference type="SUPFAM" id="SSF53448">
    <property type="entry name" value="Nucleotide-diphospho-sugar transferases"/>
    <property type="match status" value="1"/>
</dbReference>
<feature type="transmembrane region" description="Helical" evidence="1">
    <location>
        <begin position="255"/>
        <end position="278"/>
    </location>
</feature>
<keyword evidence="4" id="KW-1185">Reference proteome</keyword>
<dbReference type="PANTHER" id="PTHR36851:SF1">
    <property type="entry name" value="GLYCO_TRANS_2-LIKE DOMAIN-CONTAINING PROTEIN"/>
    <property type="match status" value="1"/>
</dbReference>
<accession>A0AB34JAK2</accession>
<gene>
    <name evidence="3" type="ORF">AB1Y20_002411</name>
</gene>
<evidence type="ECO:0000313" key="4">
    <source>
        <dbReference type="Proteomes" id="UP001515480"/>
    </source>
</evidence>
<keyword evidence="1" id="KW-0472">Membrane</keyword>
<dbReference type="InterPro" id="IPR001173">
    <property type="entry name" value="Glyco_trans_2-like"/>
</dbReference>
<comment type="caution">
    <text evidence="3">The sequence shown here is derived from an EMBL/GenBank/DDBJ whole genome shotgun (WGS) entry which is preliminary data.</text>
</comment>
<dbReference type="PANTHER" id="PTHR36851">
    <property type="entry name" value="UNNAMED PRODUCT"/>
    <property type="match status" value="1"/>
</dbReference>
<sequence>MLASHKWARESYTIILAMEARELESREGRDKLDSLLHEYGSGGHFKKVHCSTHELTAGEVASKCSNVSAAVRHAVAKLEPGLETKTVATVMDADSLLLEDYVERAAGVVMSAPESRPAMAWPPMAFQPLRLWLFGGDARLGNWVAGCFDSVWQIIVYSGAGRPTPVKMPVAVYSLRLDVLLDAGIDTTPEGVGEDMMMAMRAYTARGAHSVFVPVPFGSQRCKELKTRLRQTLRHAYGTVSLRYAAHSVICRPGLGAIILLGQALEVSGFFAVMLWLATKGQAVFSQSTLLEQLLIIGAGLSSGGISFFIQMRGFQVTKRDGSTPPVHSSTIAELGHSLCFIASFAIAAQVYAILNLLAIVLMAIYGPAAVTHRPNTAA</sequence>
<feature type="transmembrane region" description="Helical" evidence="1">
    <location>
        <begin position="339"/>
        <end position="366"/>
    </location>
</feature>
<evidence type="ECO:0000259" key="2">
    <source>
        <dbReference type="Pfam" id="PF13632"/>
    </source>
</evidence>
<keyword evidence="1" id="KW-0812">Transmembrane</keyword>
<dbReference type="AlphaFoldDB" id="A0AB34JAK2"/>
<feature type="domain" description="Glycosyltransferase 2-like" evidence="2">
    <location>
        <begin position="89"/>
        <end position="278"/>
    </location>
</feature>
<organism evidence="3 4">
    <name type="scientific">Prymnesium parvum</name>
    <name type="common">Toxic golden alga</name>
    <dbReference type="NCBI Taxonomy" id="97485"/>
    <lineage>
        <taxon>Eukaryota</taxon>
        <taxon>Haptista</taxon>
        <taxon>Haptophyta</taxon>
        <taxon>Prymnesiophyceae</taxon>
        <taxon>Prymnesiales</taxon>
        <taxon>Prymnesiaceae</taxon>
        <taxon>Prymnesium</taxon>
    </lineage>
</organism>
<proteinExistence type="predicted"/>
<reference evidence="3 4" key="1">
    <citation type="journal article" date="2024" name="Science">
        <title>Giant polyketide synthase enzymes in the biosynthesis of giant marine polyether toxins.</title>
        <authorList>
            <person name="Fallon T.R."/>
            <person name="Shende V.V."/>
            <person name="Wierzbicki I.H."/>
            <person name="Pendleton A.L."/>
            <person name="Watervoot N.F."/>
            <person name="Auber R.P."/>
            <person name="Gonzalez D.J."/>
            <person name="Wisecaver J.H."/>
            <person name="Moore B.S."/>
        </authorList>
    </citation>
    <scope>NUCLEOTIDE SEQUENCE [LARGE SCALE GENOMIC DNA]</scope>
    <source>
        <strain evidence="3 4">12B1</strain>
    </source>
</reference>
<name>A0AB34JAK2_PRYPA</name>
<keyword evidence="1" id="KW-1133">Transmembrane helix</keyword>
<dbReference type="EMBL" id="JBGBPQ010000011">
    <property type="protein sequence ID" value="KAL1515795.1"/>
    <property type="molecule type" value="Genomic_DNA"/>
</dbReference>
<feature type="transmembrane region" description="Helical" evidence="1">
    <location>
        <begin position="290"/>
        <end position="310"/>
    </location>
</feature>